<accession>A0A942TCG2</accession>
<gene>
    <name evidence="1" type="ORF">KHA97_08985</name>
</gene>
<evidence type="ECO:0000313" key="2">
    <source>
        <dbReference type="Proteomes" id="UP000681414"/>
    </source>
</evidence>
<protein>
    <recommendedName>
        <fullName evidence="3">WYL domain-containing protein</fullName>
    </recommendedName>
</protein>
<proteinExistence type="predicted"/>
<evidence type="ECO:0008006" key="3">
    <source>
        <dbReference type="Google" id="ProtNLM"/>
    </source>
</evidence>
<reference evidence="1 2" key="1">
    <citation type="submission" date="2021-05" db="EMBL/GenBank/DDBJ databases">
        <title>Novel Bacillus species.</title>
        <authorList>
            <person name="Liu G."/>
        </authorList>
    </citation>
    <scope>NUCLEOTIDE SEQUENCE [LARGE SCALE GENOMIC DNA]</scope>
    <source>
        <strain evidence="2">FJAT-49780</strain>
    </source>
</reference>
<dbReference type="Proteomes" id="UP000681414">
    <property type="component" value="Unassembled WGS sequence"/>
</dbReference>
<organism evidence="1 2">
    <name type="scientific">Lederbergia citri</name>
    <dbReference type="NCBI Taxonomy" id="2833580"/>
    <lineage>
        <taxon>Bacteria</taxon>
        <taxon>Bacillati</taxon>
        <taxon>Bacillota</taxon>
        <taxon>Bacilli</taxon>
        <taxon>Bacillales</taxon>
        <taxon>Bacillaceae</taxon>
        <taxon>Lederbergia</taxon>
    </lineage>
</organism>
<evidence type="ECO:0000313" key="1">
    <source>
        <dbReference type="EMBL" id="MBS4195188.1"/>
    </source>
</evidence>
<name>A0A942TCG2_9BACI</name>
<dbReference type="EMBL" id="JAGYPG010000002">
    <property type="protein sequence ID" value="MBS4195188.1"/>
    <property type="molecule type" value="Genomic_DNA"/>
</dbReference>
<comment type="caution">
    <text evidence="1">The sequence shown here is derived from an EMBL/GenBank/DDBJ whole genome shotgun (WGS) entry which is preliminary data.</text>
</comment>
<dbReference type="AlphaFoldDB" id="A0A942TCG2"/>
<dbReference type="RefSeq" id="WP_213124424.1">
    <property type="nucleotide sequence ID" value="NZ_JAGYPG010000002.1"/>
</dbReference>
<sequence length="73" mass="8525">MRRLLVESLASGVKLEMIYVSDKMVVTQRTIKVLALGESTFKAFCYLRRKQRFFKIENILSIRVPKKKFSRGA</sequence>
<keyword evidence="2" id="KW-1185">Reference proteome</keyword>